<keyword evidence="5" id="KW-0547">Nucleotide-binding</keyword>
<name>A0AAJ6AJK8_9MICC</name>
<dbReference type="InterPro" id="IPR004099">
    <property type="entry name" value="Pyr_nucl-diS_OxRdtase_dimer"/>
</dbReference>
<evidence type="ECO:0000259" key="6">
    <source>
        <dbReference type="Pfam" id="PF02852"/>
    </source>
</evidence>
<dbReference type="Gene3D" id="3.50.50.60">
    <property type="entry name" value="FAD/NAD(P)-binding domain"/>
    <property type="match status" value="2"/>
</dbReference>
<evidence type="ECO:0000259" key="7">
    <source>
        <dbReference type="Pfam" id="PF07992"/>
    </source>
</evidence>
<dbReference type="GO" id="GO:0003955">
    <property type="term" value="F:NAD(P)H dehydrogenase (quinone) activity"/>
    <property type="evidence" value="ECO:0007669"/>
    <property type="project" value="TreeGrafter"/>
</dbReference>
<dbReference type="FunFam" id="3.30.390.30:FF:000001">
    <property type="entry name" value="Dihydrolipoyl dehydrogenase"/>
    <property type="match status" value="1"/>
</dbReference>
<evidence type="ECO:0000256" key="2">
    <source>
        <dbReference type="ARBA" id="ARBA00022630"/>
    </source>
</evidence>
<reference evidence="8 9" key="1">
    <citation type="submission" date="2023-03" db="EMBL/GenBank/DDBJ databases">
        <title>Complete genome sequences of several Auritidibacter ignavus strains isolated from ear infections.</title>
        <authorList>
            <person name="Baehr T."/>
            <person name="Baumhoegger A.M."/>
        </authorList>
    </citation>
    <scope>NUCLEOTIDE SEQUENCE [LARGE SCALE GENOMIC DNA]</scope>
    <source>
        <strain evidence="8 9">BABAE-6</strain>
    </source>
</reference>
<dbReference type="GO" id="GO:0050660">
    <property type="term" value="F:flavin adenine dinucleotide binding"/>
    <property type="evidence" value="ECO:0007669"/>
    <property type="project" value="TreeGrafter"/>
</dbReference>
<dbReference type="PANTHER" id="PTHR43014">
    <property type="entry name" value="MERCURIC REDUCTASE"/>
    <property type="match status" value="1"/>
</dbReference>
<dbReference type="InterPro" id="IPR001100">
    <property type="entry name" value="Pyr_nuc-diS_OxRdtase"/>
</dbReference>
<dbReference type="Pfam" id="PF02852">
    <property type="entry name" value="Pyr_redox_dim"/>
    <property type="match status" value="1"/>
</dbReference>
<dbReference type="RefSeq" id="WP_122548877.1">
    <property type="nucleotide sequence ID" value="NZ_CP122561.1"/>
</dbReference>
<feature type="binding site" evidence="5">
    <location>
        <position position="59"/>
    </location>
    <ligand>
        <name>FAD</name>
        <dbReference type="ChEBI" id="CHEBI:57692"/>
    </ligand>
</feature>
<feature type="domain" description="FAD/NAD(P)-binding" evidence="7">
    <location>
        <begin position="15"/>
        <end position="333"/>
    </location>
</feature>
<dbReference type="EMBL" id="CP122566">
    <property type="protein sequence ID" value="WGH94490.1"/>
    <property type="molecule type" value="Genomic_DNA"/>
</dbReference>
<comment type="similarity">
    <text evidence="1">Belongs to the class-I pyridine nucleotide-disulfide oxidoreductase family.</text>
</comment>
<dbReference type="PIRSF" id="PIRSF000350">
    <property type="entry name" value="Mercury_reductase_MerA"/>
    <property type="match status" value="1"/>
</dbReference>
<dbReference type="InterPro" id="IPR036188">
    <property type="entry name" value="FAD/NAD-bd_sf"/>
</dbReference>
<keyword evidence="9" id="KW-1185">Reference proteome</keyword>
<dbReference type="InterPro" id="IPR023753">
    <property type="entry name" value="FAD/NAD-binding_dom"/>
</dbReference>
<feature type="binding site" evidence="5">
    <location>
        <position position="318"/>
    </location>
    <ligand>
        <name>FAD</name>
        <dbReference type="ChEBI" id="CHEBI:57692"/>
    </ligand>
</feature>
<dbReference type="GeneID" id="83695459"/>
<comment type="cofactor">
    <cofactor evidence="5">
        <name>FAD</name>
        <dbReference type="ChEBI" id="CHEBI:57692"/>
    </cofactor>
    <text evidence="5">Binds 1 FAD per subunit.</text>
</comment>
<dbReference type="InterPro" id="IPR016156">
    <property type="entry name" value="FAD/NAD-linked_Rdtase_dimer_sf"/>
</dbReference>
<dbReference type="PRINTS" id="PR00411">
    <property type="entry name" value="PNDRDTASEI"/>
</dbReference>
<protein>
    <submittedName>
        <fullName evidence="8">NAD(P)H-quinone dehydrogenase</fullName>
    </submittedName>
</protein>
<keyword evidence="2" id="KW-0285">Flavoprotein</keyword>
<evidence type="ECO:0000313" key="8">
    <source>
        <dbReference type="EMBL" id="WGH94490.1"/>
    </source>
</evidence>
<sequence length="479" mass="50859">MGLVSSSALIPHPSLTIIGAGPGGYEAALVAANQGSEVTIVERDGIGGSAVLTDVVPSKTLIAAADGRRRVMKSTSLGIELDSNAVFSNLNEVDQRIIQLASEQSEDIRHKLQKAGVRIVIGQARFREPRVLEVETISGKTETITSDAVLIATGASPRELPTAQPDGERIFNWKQLYRLRELPEHMIVVGSGVTGAEFASAYNLLGAKVSLVSSRDQVLPNEDPDAARVLENVFIENGVNVVSRTRANAVTRTEHGVAVELSTGEVLEGSHCLLAVGGIPNTQHLGLDEVGVATTESGHIRVDAVSRTSVEGIYAAGDCTGRLALASVAAMQGRIAVNHLIGDEVKPFNPFRVSSNIFTSPEIATVGVAAQQADRTKYQYDEVILDLTTNPRAKMMNVEHGFVKLFARKGSNSVVGGIVVAPRASELIYPISLAVAKRLQVDDLANTFTVYPSLSGSLAEAARLLHVRSSDLNPVPEDV</sequence>
<evidence type="ECO:0000256" key="3">
    <source>
        <dbReference type="ARBA" id="ARBA00022827"/>
    </source>
</evidence>
<dbReference type="Proteomes" id="UP001224674">
    <property type="component" value="Chromosome"/>
</dbReference>
<dbReference type="Gene3D" id="3.30.390.30">
    <property type="match status" value="1"/>
</dbReference>
<proteinExistence type="inferred from homology"/>
<feature type="binding site" evidence="5">
    <location>
        <position position="277"/>
    </location>
    <ligand>
        <name>NAD(+)</name>
        <dbReference type="ChEBI" id="CHEBI:57540"/>
    </ligand>
</feature>
<dbReference type="Pfam" id="PF07992">
    <property type="entry name" value="Pyr_redox_2"/>
    <property type="match status" value="1"/>
</dbReference>
<dbReference type="NCBIfam" id="NF005883">
    <property type="entry name" value="PRK07845.1"/>
    <property type="match status" value="1"/>
</dbReference>
<dbReference type="SUPFAM" id="SSF55424">
    <property type="entry name" value="FAD/NAD-linked reductases, dimerisation (C-terminal) domain"/>
    <property type="match status" value="1"/>
</dbReference>
<dbReference type="AlphaFoldDB" id="A0AAJ6AJK8"/>
<evidence type="ECO:0000256" key="5">
    <source>
        <dbReference type="PIRSR" id="PIRSR000350-3"/>
    </source>
</evidence>
<organism evidence="8 9">
    <name type="scientific">Auritidibacter ignavus</name>
    <dbReference type="NCBI Taxonomy" id="678932"/>
    <lineage>
        <taxon>Bacteria</taxon>
        <taxon>Bacillati</taxon>
        <taxon>Actinomycetota</taxon>
        <taxon>Actinomycetes</taxon>
        <taxon>Micrococcales</taxon>
        <taxon>Micrococcaceae</taxon>
        <taxon>Auritidibacter</taxon>
    </lineage>
</organism>
<feature type="domain" description="Pyridine nucleotide-disulphide oxidoreductase dimerisation" evidence="6">
    <location>
        <begin position="354"/>
        <end position="461"/>
    </location>
</feature>
<keyword evidence="3 5" id="KW-0274">FAD</keyword>
<keyword evidence="5" id="KW-0520">NAD</keyword>
<evidence type="ECO:0000256" key="4">
    <source>
        <dbReference type="ARBA" id="ARBA00023002"/>
    </source>
</evidence>
<dbReference type="SUPFAM" id="SSF51905">
    <property type="entry name" value="FAD/NAD(P)-binding domain"/>
    <property type="match status" value="1"/>
</dbReference>
<dbReference type="PANTHER" id="PTHR43014:SF1">
    <property type="entry name" value="NAD(P)H DEHYDROGENASE (QUINONE)"/>
    <property type="match status" value="1"/>
</dbReference>
<feature type="binding site" evidence="5">
    <location>
        <begin position="190"/>
        <end position="197"/>
    </location>
    <ligand>
        <name>NAD(+)</name>
        <dbReference type="ChEBI" id="CHEBI:57540"/>
    </ligand>
</feature>
<accession>A0AAJ6AJK8</accession>
<evidence type="ECO:0000313" key="9">
    <source>
        <dbReference type="Proteomes" id="UP001224674"/>
    </source>
</evidence>
<keyword evidence="4" id="KW-0560">Oxidoreductase</keyword>
<dbReference type="PRINTS" id="PR00368">
    <property type="entry name" value="FADPNR"/>
</dbReference>
<evidence type="ECO:0000256" key="1">
    <source>
        <dbReference type="ARBA" id="ARBA00007532"/>
    </source>
</evidence>
<gene>
    <name evidence="8" type="ORF">QDX21_05580</name>
</gene>